<reference evidence="1 2" key="1">
    <citation type="submission" date="2017-03" db="EMBL/GenBank/DDBJ databases">
        <title>Paenibacillus larvae genome sequencing.</title>
        <authorList>
            <person name="Dingman D.W."/>
        </authorList>
    </citation>
    <scope>NUCLEOTIDE SEQUENCE [LARGE SCALE GENOMIC DNA]</scope>
    <source>
        <strain evidence="1 2">SAG 10367</strain>
    </source>
</reference>
<dbReference type="NCBIfam" id="TIGR04104">
    <property type="entry name" value="cxxc_20_cxxc"/>
    <property type="match status" value="1"/>
</dbReference>
<dbReference type="GeneID" id="64218652"/>
<dbReference type="AlphaFoldDB" id="A0A1U9YRQ6"/>
<dbReference type="Proteomes" id="UP000192727">
    <property type="component" value="Chromosome"/>
</dbReference>
<dbReference type="EMBL" id="CP020557">
    <property type="protein sequence ID" value="ARF66793.1"/>
    <property type="molecule type" value="Genomic_DNA"/>
</dbReference>
<dbReference type="RefSeq" id="WP_036654488.1">
    <property type="nucleotide sequence ID" value="NZ_CP019794.1"/>
</dbReference>
<organism evidence="1 2">
    <name type="scientific">Paenibacillus larvae subsp. pulvifaciens</name>
    <dbReference type="NCBI Taxonomy" id="1477"/>
    <lineage>
        <taxon>Bacteria</taxon>
        <taxon>Bacillati</taxon>
        <taxon>Bacillota</taxon>
        <taxon>Bacilli</taxon>
        <taxon>Bacillales</taxon>
        <taxon>Paenibacillaceae</taxon>
        <taxon>Paenibacillus</taxon>
    </lineage>
</organism>
<gene>
    <name evidence="1" type="ORF">B7C51_01645</name>
</gene>
<protein>
    <submittedName>
        <fullName evidence="1">Uncharacterized protein</fullName>
    </submittedName>
</protein>
<sequence length="99" mass="11327">MTECTHCAYKWSWGKLLANMLIPKMYLHCPDYGKKQYFTAKSRKKTTYLTAIIPAALVLVTYLKVPTLLYVLILSAAAFLVACLLPFLAEFTDKEDPFR</sequence>
<evidence type="ECO:0000313" key="1">
    <source>
        <dbReference type="EMBL" id="ARF66793.1"/>
    </source>
</evidence>
<dbReference type="InterPro" id="IPR026369">
    <property type="entry name" value="CxxC_20_CxxC"/>
</dbReference>
<name>A0A1U9YRQ6_9BACL</name>
<accession>A0A1U9YRQ6</accession>
<proteinExistence type="predicted"/>
<evidence type="ECO:0000313" key="2">
    <source>
        <dbReference type="Proteomes" id="UP000192727"/>
    </source>
</evidence>